<reference evidence="2 3" key="1">
    <citation type="submission" date="2019-09" db="EMBL/GenBank/DDBJ databases">
        <authorList>
            <person name="Chen X.-Y."/>
        </authorList>
    </citation>
    <scope>NUCLEOTIDE SEQUENCE [LARGE SCALE GENOMIC DNA]</scope>
    <source>
        <strain evidence="2 3">NY5</strain>
    </source>
</reference>
<gene>
    <name evidence="2" type="ORF">F0M18_12915</name>
</gene>
<comment type="caution">
    <text evidence="2">The sequence shown here is derived from an EMBL/GenBank/DDBJ whole genome shotgun (WGS) entry which is preliminary data.</text>
</comment>
<keyword evidence="1" id="KW-0472">Membrane</keyword>
<evidence type="ECO:0000313" key="2">
    <source>
        <dbReference type="EMBL" id="KAA1189970.1"/>
    </source>
</evidence>
<evidence type="ECO:0000313" key="3">
    <source>
        <dbReference type="Proteomes" id="UP000323708"/>
    </source>
</evidence>
<keyword evidence="1" id="KW-0812">Transmembrane</keyword>
<name>A0A5B0WSC0_9GAMM</name>
<accession>A0A5B0WSC0</accession>
<dbReference type="EMBL" id="VTUX01000006">
    <property type="protein sequence ID" value="KAA1189970.1"/>
    <property type="molecule type" value="Genomic_DNA"/>
</dbReference>
<evidence type="ECO:0000256" key="1">
    <source>
        <dbReference type="SAM" id="Phobius"/>
    </source>
</evidence>
<keyword evidence="1" id="KW-1133">Transmembrane helix</keyword>
<dbReference type="AlphaFoldDB" id="A0A5B0WSC0"/>
<feature type="transmembrane region" description="Helical" evidence="1">
    <location>
        <begin position="104"/>
        <end position="120"/>
    </location>
</feature>
<organism evidence="2 3">
    <name type="scientific">Pseudohalioglobus sediminis</name>
    <dbReference type="NCBI Taxonomy" id="2606449"/>
    <lineage>
        <taxon>Bacteria</taxon>
        <taxon>Pseudomonadati</taxon>
        <taxon>Pseudomonadota</taxon>
        <taxon>Gammaproteobacteria</taxon>
        <taxon>Cellvibrionales</taxon>
        <taxon>Halieaceae</taxon>
        <taxon>Pseudohalioglobus</taxon>
    </lineage>
</organism>
<sequence length="129" mass="13529">MSVFTKFIKAYPLVVLCVWLGGVNSVANASLLHPQNGSHQADELQLAALLQDSVAMPASVVTVGSEAPVFSQSYEILPLTGAGVGAAGAAELRDNTMRAESGDGLVWLLLSAVLGFSVVARRRPHVHPH</sequence>
<protein>
    <submittedName>
        <fullName evidence="2">Uncharacterized protein</fullName>
    </submittedName>
</protein>
<dbReference type="RefSeq" id="WP_149611871.1">
    <property type="nucleotide sequence ID" value="NZ_VTUX01000006.1"/>
</dbReference>
<keyword evidence="3" id="KW-1185">Reference proteome</keyword>
<dbReference type="Proteomes" id="UP000323708">
    <property type="component" value="Unassembled WGS sequence"/>
</dbReference>
<proteinExistence type="predicted"/>